<comment type="similarity">
    <text evidence="1">Belongs to the CTAG/PCC1 family.</text>
</comment>
<organism evidence="2 3">
    <name type="scientific">Hamiltosporidium tvaerminnensis</name>
    <dbReference type="NCBI Taxonomy" id="1176355"/>
    <lineage>
        <taxon>Eukaryota</taxon>
        <taxon>Fungi</taxon>
        <taxon>Fungi incertae sedis</taxon>
        <taxon>Microsporidia</taxon>
        <taxon>Dubosqiidae</taxon>
        <taxon>Hamiltosporidium</taxon>
    </lineage>
</organism>
<dbReference type="AlphaFoldDB" id="A0A4Q9KWK9"/>
<sequence>MEEGDFEVTFNMSTKNAKLIQEVLDLNPGFDTMIDSQYEVMDDSLSATFKATRFEQFRRAIDCFLLRFKISNDTLVLEHDGPSDTVSSKNDKKGRD</sequence>
<evidence type="ECO:0000313" key="2">
    <source>
        <dbReference type="EMBL" id="TBT99273.1"/>
    </source>
</evidence>
<protein>
    <submittedName>
        <fullName evidence="2">Uncharacterized protein</fullName>
    </submittedName>
</protein>
<evidence type="ECO:0000256" key="1">
    <source>
        <dbReference type="ARBA" id="ARBA00007073"/>
    </source>
</evidence>
<comment type="caution">
    <text evidence="2">The sequence shown here is derived from an EMBL/GenBank/DDBJ whole genome shotgun (WGS) entry which is preliminary data.</text>
</comment>
<dbReference type="InterPro" id="IPR015419">
    <property type="entry name" value="CTAG/Pcc1"/>
</dbReference>
<dbReference type="Proteomes" id="UP000292362">
    <property type="component" value="Unassembled WGS sequence"/>
</dbReference>
<evidence type="ECO:0000313" key="3">
    <source>
        <dbReference type="Proteomes" id="UP000292362"/>
    </source>
</evidence>
<reference evidence="2 3" key="1">
    <citation type="submission" date="2017-12" db="EMBL/GenBank/DDBJ databases">
        <authorList>
            <person name="Pombert J.-F."/>
            <person name="Haag K.L."/>
            <person name="Ebert D."/>
        </authorList>
    </citation>
    <scope>NUCLEOTIDE SEQUENCE [LARGE SCALE GENOMIC DNA]</scope>
    <source>
        <strain evidence="2">FI-OER-3-3</strain>
    </source>
</reference>
<dbReference type="VEuPathDB" id="MicrosporidiaDB:CWI37_1402p0020"/>
<dbReference type="EMBL" id="PITJ01001402">
    <property type="protein sequence ID" value="TBT99273.1"/>
    <property type="molecule type" value="Genomic_DNA"/>
</dbReference>
<proteinExistence type="inferred from homology"/>
<gene>
    <name evidence="2" type="ORF">CWI37_1402p0020</name>
</gene>
<accession>A0A4Q9KWK9</accession>
<dbReference type="Pfam" id="PF09341">
    <property type="entry name" value="Pcc1"/>
    <property type="match status" value="1"/>
</dbReference>
<name>A0A4Q9KWK9_9MICR</name>